<dbReference type="NCBIfam" id="TIGR02937">
    <property type="entry name" value="sigma70-ECF"/>
    <property type="match status" value="1"/>
</dbReference>
<dbReference type="RefSeq" id="WP_194694568.1">
    <property type="nucleotide sequence ID" value="NZ_JADKPO010000001.1"/>
</dbReference>
<dbReference type="InterPro" id="IPR007627">
    <property type="entry name" value="RNA_pol_sigma70_r2"/>
</dbReference>
<dbReference type="InterPro" id="IPR039425">
    <property type="entry name" value="RNA_pol_sigma-70-like"/>
</dbReference>
<keyword evidence="4" id="KW-0238">DNA-binding</keyword>
<accession>A0A930VGZ9</accession>
<evidence type="ECO:0000256" key="6">
    <source>
        <dbReference type="SAM" id="MobiDB-lite"/>
    </source>
</evidence>
<dbReference type="PANTHER" id="PTHR43133">
    <property type="entry name" value="RNA POLYMERASE ECF-TYPE SIGMA FACTO"/>
    <property type="match status" value="1"/>
</dbReference>
<comment type="caution">
    <text evidence="9">The sequence shown here is derived from an EMBL/GenBank/DDBJ whole genome shotgun (WGS) entry which is preliminary data.</text>
</comment>
<keyword evidence="3" id="KW-0731">Sigma factor</keyword>
<feature type="domain" description="RNA polymerase sigma-70 region 2" evidence="7">
    <location>
        <begin position="28"/>
        <end position="98"/>
    </location>
</feature>
<comment type="similarity">
    <text evidence="1">Belongs to the sigma-70 factor family. ECF subfamily.</text>
</comment>
<dbReference type="InterPro" id="IPR014284">
    <property type="entry name" value="RNA_pol_sigma-70_dom"/>
</dbReference>
<keyword evidence="5" id="KW-0804">Transcription</keyword>
<dbReference type="Gene3D" id="1.10.10.10">
    <property type="entry name" value="Winged helix-like DNA-binding domain superfamily/Winged helix DNA-binding domain"/>
    <property type="match status" value="1"/>
</dbReference>
<dbReference type="InterPro" id="IPR013249">
    <property type="entry name" value="RNA_pol_sigma70_r4_t2"/>
</dbReference>
<dbReference type="Pfam" id="PF08281">
    <property type="entry name" value="Sigma70_r4_2"/>
    <property type="match status" value="1"/>
</dbReference>
<keyword evidence="2" id="KW-0805">Transcription regulation</keyword>
<dbReference type="EMBL" id="JADKPO010000001">
    <property type="protein sequence ID" value="MBF4766443.1"/>
    <property type="molecule type" value="Genomic_DNA"/>
</dbReference>
<dbReference type="Proteomes" id="UP000660668">
    <property type="component" value="Unassembled WGS sequence"/>
</dbReference>
<sequence>MTDGDDGLRDDELVARAKAGDEEAWRELYRAHAGRLVVWLRTIAGGDPAVSPEDLAAEAWLTAAAKVADFEGTSSQFAGYLFGIGRHLAANDRRRVGRRQTFDVDPADLTAAGPAEEPHQEVDDQAWVRWRLSALPTREREVIACLEVVGLDIATTAAALGMSATAVRVARHRGLRRLRATSDTPTTTSTTTTTKSHPAV</sequence>
<evidence type="ECO:0000313" key="9">
    <source>
        <dbReference type="EMBL" id="MBF4766443.1"/>
    </source>
</evidence>
<protein>
    <submittedName>
        <fullName evidence="9">Sigma-70 family RNA polymerase sigma factor</fullName>
    </submittedName>
</protein>
<gene>
    <name evidence="9" type="ORF">ISU10_01525</name>
</gene>
<evidence type="ECO:0000256" key="1">
    <source>
        <dbReference type="ARBA" id="ARBA00010641"/>
    </source>
</evidence>
<feature type="domain" description="RNA polymerase sigma factor 70 region 4 type 2" evidence="8">
    <location>
        <begin position="132"/>
        <end position="178"/>
    </location>
</feature>
<name>A0A930VGZ9_9ACTN</name>
<dbReference type="AlphaFoldDB" id="A0A930VGZ9"/>
<evidence type="ECO:0000256" key="4">
    <source>
        <dbReference type="ARBA" id="ARBA00023125"/>
    </source>
</evidence>
<evidence type="ECO:0000259" key="8">
    <source>
        <dbReference type="Pfam" id="PF08281"/>
    </source>
</evidence>
<dbReference type="InterPro" id="IPR013324">
    <property type="entry name" value="RNA_pol_sigma_r3/r4-like"/>
</dbReference>
<evidence type="ECO:0000256" key="5">
    <source>
        <dbReference type="ARBA" id="ARBA00023163"/>
    </source>
</evidence>
<dbReference type="Gene3D" id="1.10.1740.10">
    <property type="match status" value="1"/>
</dbReference>
<dbReference type="InterPro" id="IPR013325">
    <property type="entry name" value="RNA_pol_sigma_r2"/>
</dbReference>
<dbReference type="Pfam" id="PF04542">
    <property type="entry name" value="Sigma70_r2"/>
    <property type="match status" value="1"/>
</dbReference>
<feature type="region of interest" description="Disordered" evidence="6">
    <location>
        <begin position="177"/>
        <end position="200"/>
    </location>
</feature>
<dbReference type="PANTHER" id="PTHR43133:SF58">
    <property type="entry name" value="ECF RNA POLYMERASE SIGMA FACTOR SIGD"/>
    <property type="match status" value="1"/>
</dbReference>
<organism evidence="9 10">
    <name type="scientific">Nocardioides agariphilus</name>
    <dbReference type="NCBI Taxonomy" id="433664"/>
    <lineage>
        <taxon>Bacteria</taxon>
        <taxon>Bacillati</taxon>
        <taxon>Actinomycetota</taxon>
        <taxon>Actinomycetes</taxon>
        <taxon>Propionibacteriales</taxon>
        <taxon>Nocardioidaceae</taxon>
        <taxon>Nocardioides</taxon>
    </lineage>
</organism>
<evidence type="ECO:0000259" key="7">
    <source>
        <dbReference type="Pfam" id="PF04542"/>
    </source>
</evidence>
<feature type="compositionally biased region" description="Low complexity" evidence="6">
    <location>
        <begin position="181"/>
        <end position="194"/>
    </location>
</feature>
<evidence type="ECO:0000313" key="10">
    <source>
        <dbReference type="Proteomes" id="UP000660668"/>
    </source>
</evidence>
<evidence type="ECO:0000256" key="2">
    <source>
        <dbReference type="ARBA" id="ARBA00023015"/>
    </source>
</evidence>
<dbReference type="InterPro" id="IPR036388">
    <property type="entry name" value="WH-like_DNA-bd_sf"/>
</dbReference>
<dbReference type="SUPFAM" id="SSF88946">
    <property type="entry name" value="Sigma2 domain of RNA polymerase sigma factors"/>
    <property type="match status" value="1"/>
</dbReference>
<evidence type="ECO:0000256" key="3">
    <source>
        <dbReference type="ARBA" id="ARBA00023082"/>
    </source>
</evidence>
<dbReference type="GO" id="GO:0003677">
    <property type="term" value="F:DNA binding"/>
    <property type="evidence" value="ECO:0007669"/>
    <property type="project" value="UniProtKB-KW"/>
</dbReference>
<dbReference type="GO" id="GO:0016987">
    <property type="term" value="F:sigma factor activity"/>
    <property type="evidence" value="ECO:0007669"/>
    <property type="project" value="UniProtKB-KW"/>
</dbReference>
<dbReference type="SUPFAM" id="SSF88659">
    <property type="entry name" value="Sigma3 and sigma4 domains of RNA polymerase sigma factors"/>
    <property type="match status" value="1"/>
</dbReference>
<keyword evidence="10" id="KW-1185">Reference proteome</keyword>
<dbReference type="GO" id="GO:0006352">
    <property type="term" value="P:DNA-templated transcription initiation"/>
    <property type="evidence" value="ECO:0007669"/>
    <property type="project" value="InterPro"/>
</dbReference>
<reference evidence="9" key="1">
    <citation type="submission" date="2020-11" db="EMBL/GenBank/DDBJ databases">
        <title>Nocardioides cynanchi sp. nov., isolated from soil of rhizosphere of Cynanchum wilfordii.</title>
        <authorList>
            <person name="Lee J.-S."/>
            <person name="Suh M.K."/>
            <person name="Kim J.-S."/>
        </authorList>
    </citation>
    <scope>NUCLEOTIDE SEQUENCE</scope>
    <source>
        <strain evidence="9">KCTC 19276</strain>
    </source>
</reference>
<proteinExistence type="inferred from homology"/>